<comment type="caution">
    <text evidence="8">The sequence shown here is derived from an EMBL/GenBank/DDBJ whole genome shotgun (WGS) entry which is preliminary data.</text>
</comment>
<dbReference type="SUPFAM" id="SSF56349">
    <property type="entry name" value="DNA breaking-rejoining enzymes"/>
    <property type="match status" value="1"/>
</dbReference>
<dbReference type="AlphaFoldDB" id="A0A2P8D135"/>
<dbReference type="Proteomes" id="UP000240542">
    <property type="component" value="Unassembled WGS sequence"/>
</dbReference>
<dbReference type="GO" id="GO:0003677">
    <property type="term" value="F:DNA binding"/>
    <property type="evidence" value="ECO:0007669"/>
    <property type="project" value="UniProtKB-UniRule"/>
</dbReference>
<dbReference type="InterPro" id="IPR013762">
    <property type="entry name" value="Integrase-like_cat_sf"/>
</dbReference>
<evidence type="ECO:0000313" key="9">
    <source>
        <dbReference type="Proteomes" id="UP000240542"/>
    </source>
</evidence>
<evidence type="ECO:0000313" key="8">
    <source>
        <dbReference type="EMBL" id="PSK90929.1"/>
    </source>
</evidence>
<evidence type="ECO:0000256" key="2">
    <source>
        <dbReference type="ARBA" id="ARBA00022908"/>
    </source>
</evidence>
<dbReference type="PANTHER" id="PTHR30349:SF41">
    <property type="entry name" value="INTEGRASE_RECOMBINASE PROTEIN MJ0367-RELATED"/>
    <property type="match status" value="1"/>
</dbReference>
<dbReference type="Gene3D" id="1.10.443.10">
    <property type="entry name" value="Intergrase catalytic core"/>
    <property type="match status" value="1"/>
</dbReference>
<keyword evidence="9" id="KW-1185">Reference proteome</keyword>
<dbReference type="GO" id="GO:0006310">
    <property type="term" value="P:DNA recombination"/>
    <property type="evidence" value="ECO:0007669"/>
    <property type="project" value="UniProtKB-KW"/>
</dbReference>
<dbReference type="InterPro" id="IPR010998">
    <property type="entry name" value="Integrase_recombinase_N"/>
</dbReference>
<dbReference type="InterPro" id="IPR044068">
    <property type="entry name" value="CB"/>
</dbReference>
<reference evidence="8 9" key="1">
    <citation type="submission" date="2018-03" db="EMBL/GenBank/DDBJ databases">
        <title>Genomic Encyclopedia of Archaeal and Bacterial Type Strains, Phase II (KMG-II): from individual species to whole genera.</title>
        <authorList>
            <person name="Goeker M."/>
        </authorList>
    </citation>
    <scope>NUCLEOTIDE SEQUENCE [LARGE SCALE GENOMIC DNA]</scope>
    <source>
        <strain evidence="8 9">DSM 45312</strain>
    </source>
</reference>
<dbReference type="InterPro" id="IPR004107">
    <property type="entry name" value="Integrase_SAM-like_N"/>
</dbReference>
<evidence type="ECO:0000256" key="3">
    <source>
        <dbReference type="ARBA" id="ARBA00023125"/>
    </source>
</evidence>
<evidence type="ECO:0000256" key="1">
    <source>
        <dbReference type="ARBA" id="ARBA00008857"/>
    </source>
</evidence>
<organism evidence="8 9">
    <name type="scientific">Murinocardiopsis flavida</name>
    <dbReference type="NCBI Taxonomy" id="645275"/>
    <lineage>
        <taxon>Bacteria</taxon>
        <taxon>Bacillati</taxon>
        <taxon>Actinomycetota</taxon>
        <taxon>Actinomycetes</taxon>
        <taxon>Streptosporangiales</taxon>
        <taxon>Nocardiopsidaceae</taxon>
        <taxon>Murinocardiopsis</taxon>
    </lineage>
</organism>
<accession>A0A2P8D135</accession>
<keyword evidence="2" id="KW-0229">DNA integration</keyword>
<feature type="domain" description="Core-binding (CB)" evidence="7">
    <location>
        <begin position="65"/>
        <end position="153"/>
    </location>
</feature>
<feature type="domain" description="Tyr recombinase" evidence="6">
    <location>
        <begin position="175"/>
        <end position="386"/>
    </location>
</feature>
<dbReference type="InterPro" id="IPR002104">
    <property type="entry name" value="Integrase_catalytic"/>
</dbReference>
<dbReference type="EMBL" id="PYGA01000021">
    <property type="protein sequence ID" value="PSK90929.1"/>
    <property type="molecule type" value="Genomic_DNA"/>
</dbReference>
<sequence length="394" mass="43779">MGRLRDGVMKRGNTWSYVVRVTDPETGVSKPKWVGGFPTENDAKAARDEARVKARRGEYIDRSSVTVSEYLTDWLDGHALEVKPRTLDDYRNCIRLYVTPRLGAVKVQALRPSMFTKLYRDLRSGGGRDGKPLAVSTVTHLHAILRKAFRDAVVVDQLLSGNPVERAKRPRDAYREPGTIWTKAQLRRFLETARGHRLFAFFHLAAYTGARRGELLHLRWADVDLDGKRITITGSTSVIGGTRVDGTTKSGRSRVVTLDDSTVEVLRAHRVRQSDEADTADDAWQGDEGGHVFTTAWGEPIYPDTVTGLIRTLVKAYNKPKGKPVRPDPLPLARLHDLRHLHATTLLLAGVPVHVVAARLGHADPAITLRVYAHVVRTAETAAADIFAQALKED</sequence>
<dbReference type="InterPro" id="IPR011010">
    <property type="entry name" value="DNA_brk_join_enz"/>
</dbReference>
<dbReference type="Gene3D" id="1.10.150.130">
    <property type="match status" value="1"/>
</dbReference>
<dbReference type="PROSITE" id="PS51898">
    <property type="entry name" value="TYR_RECOMBINASE"/>
    <property type="match status" value="1"/>
</dbReference>
<dbReference type="GO" id="GO:0015074">
    <property type="term" value="P:DNA integration"/>
    <property type="evidence" value="ECO:0007669"/>
    <property type="project" value="UniProtKB-KW"/>
</dbReference>
<dbReference type="CDD" id="cd01189">
    <property type="entry name" value="INT_ICEBs1_C_like"/>
    <property type="match status" value="1"/>
</dbReference>
<name>A0A2P8D135_9ACTN</name>
<dbReference type="Pfam" id="PF00589">
    <property type="entry name" value="Phage_integrase"/>
    <property type="match status" value="1"/>
</dbReference>
<dbReference type="Pfam" id="PF14659">
    <property type="entry name" value="Phage_int_SAM_3"/>
    <property type="match status" value="1"/>
</dbReference>
<evidence type="ECO:0000256" key="4">
    <source>
        <dbReference type="ARBA" id="ARBA00023172"/>
    </source>
</evidence>
<keyword evidence="4" id="KW-0233">DNA recombination</keyword>
<protein>
    <submittedName>
        <fullName evidence="8">Site-specific recombinase XerD</fullName>
    </submittedName>
</protein>
<keyword evidence="3 5" id="KW-0238">DNA-binding</keyword>
<dbReference type="PANTHER" id="PTHR30349">
    <property type="entry name" value="PHAGE INTEGRASE-RELATED"/>
    <property type="match status" value="1"/>
</dbReference>
<evidence type="ECO:0000259" key="6">
    <source>
        <dbReference type="PROSITE" id="PS51898"/>
    </source>
</evidence>
<evidence type="ECO:0000256" key="5">
    <source>
        <dbReference type="PROSITE-ProRule" id="PRU01248"/>
    </source>
</evidence>
<proteinExistence type="inferred from homology"/>
<comment type="similarity">
    <text evidence="1">Belongs to the 'phage' integrase family.</text>
</comment>
<gene>
    <name evidence="8" type="ORF">CLV63_12154</name>
</gene>
<dbReference type="PROSITE" id="PS51900">
    <property type="entry name" value="CB"/>
    <property type="match status" value="1"/>
</dbReference>
<evidence type="ECO:0000259" key="7">
    <source>
        <dbReference type="PROSITE" id="PS51900"/>
    </source>
</evidence>
<dbReference type="InterPro" id="IPR050090">
    <property type="entry name" value="Tyrosine_recombinase_XerCD"/>
</dbReference>